<comment type="caution">
    <text evidence="3">The sequence shown here is derived from an EMBL/GenBank/DDBJ whole genome shotgun (WGS) entry which is preliminary data.</text>
</comment>
<feature type="compositionally biased region" description="Low complexity" evidence="2">
    <location>
        <begin position="163"/>
        <end position="172"/>
    </location>
</feature>
<organism evidence="3 4">
    <name type="scientific">Polarella glacialis</name>
    <name type="common">Dinoflagellate</name>
    <dbReference type="NCBI Taxonomy" id="89957"/>
    <lineage>
        <taxon>Eukaryota</taxon>
        <taxon>Sar</taxon>
        <taxon>Alveolata</taxon>
        <taxon>Dinophyceae</taxon>
        <taxon>Suessiales</taxon>
        <taxon>Suessiaceae</taxon>
        <taxon>Polarella</taxon>
    </lineage>
</organism>
<gene>
    <name evidence="3" type="ORF">PGLA1383_LOCUS32069</name>
</gene>
<dbReference type="AlphaFoldDB" id="A0A813FJH9"/>
<name>A0A813FJH9_POLGL</name>
<feature type="compositionally biased region" description="Acidic residues" evidence="2">
    <location>
        <begin position="210"/>
        <end position="219"/>
    </location>
</feature>
<feature type="coiled-coil region" evidence="1">
    <location>
        <begin position="459"/>
        <end position="486"/>
    </location>
</feature>
<evidence type="ECO:0000256" key="2">
    <source>
        <dbReference type="SAM" id="MobiDB-lite"/>
    </source>
</evidence>
<dbReference type="OrthoDB" id="20669at2759"/>
<proteinExistence type="predicted"/>
<reference evidence="3" key="1">
    <citation type="submission" date="2021-02" db="EMBL/GenBank/DDBJ databases">
        <authorList>
            <person name="Dougan E. K."/>
            <person name="Rhodes N."/>
            <person name="Thang M."/>
            <person name="Chan C."/>
        </authorList>
    </citation>
    <scope>NUCLEOTIDE SEQUENCE</scope>
</reference>
<feature type="compositionally biased region" description="Basic and acidic residues" evidence="2">
    <location>
        <begin position="200"/>
        <end position="209"/>
    </location>
</feature>
<dbReference type="Gene3D" id="1.10.238.10">
    <property type="entry name" value="EF-hand"/>
    <property type="match status" value="1"/>
</dbReference>
<accession>A0A813FJH9</accession>
<feature type="region of interest" description="Disordered" evidence="2">
    <location>
        <begin position="154"/>
        <end position="179"/>
    </location>
</feature>
<evidence type="ECO:0000313" key="4">
    <source>
        <dbReference type="Proteomes" id="UP000654075"/>
    </source>
</evidence>
<keyword evidence="1" id="KW-0175">Coiled coil</keyword>
<dbReference type="EMBL" id="CAJNNV010025410">
    <property type="protein sequence ID" value="CAE8614345.1"/>
    <property type="molecule type" value="Genomic_DNA"/>
</dbReference>
<dbReference type="Proteomes" id="UP000654075">
    <property type="component" value="Unassembled WGS sequence"/>
</dbReference>
<sequence>MVHASTDLLAKSAARSPRQPRVELVKEAPPWQVPEKPSVSSSLEAPRFGRSAPPPASAPRGHFCESHGEIEDLTALEPKKEPLPDFEETKRDLQEGQDEALLSPSARRRSLTGGRRMSTTGRPNLAGRRGSISNAGQMRRSSIAANLDKGLPIAGMAEDGDSDFGPSSSSSDVVAAAQEAKEDRRAKRLQVYAEGLLDSEQLKERQEQVHDDEDSEDEDASRQVEVREVAHLFVEFDGALTGFIFSHDLRSLMRRAGRALSAAETNSLLDNLAPDWNEEDMEGGLDFIEVLELIRVRRHAEKAYLKTVYVDRFQAQAGDPGGRVRPDFRALATALEGVTIHVMPELVRRAATDLGLPTDGGVVTMTRETQLYRLAERCRMFEKQRVHGRAMFPLEKVSQFQQIYDRSVARLEKGASVEEFIMMLDRFGMHVESDAEREMMEEIFFCGRGTSARLRFWDCLHAVRRMDELAAELNAAEEELNGFRDFFKQLIVEDGTDVQEAEFTYFTLSKAVRIMGATLTMEKNGELEQIFRQKAIPSRSYGSLRDKNTVSALQLRFPEFLLVIGHIFKQDFAGITT</sequence>
<feature type="region of interest" description="Disordered" evidence="2">
    <location>
        <begin position="1"/>
        <end position="138"/>
    </location>
</feature>
<feature type="compositionally biased region" description="Basic and acidic residues" evidence="2">
    <location>
        <begin position="77"/>
        <end position="94"/>
    </location>
</feature>
<evidence type="ECO:0000256" key="1">
    <source>
        <dbReference type="SAM" id="Coils"/>
    </source>
</evidence>
<protein>
    <submittedName>
        <fullName evidence="3">Uncharacterized protein</fullName>
    </submittedName>
</protein>
<dbReference type="SUPFAM" id="SSF47473">
    <property type="entry name" value="EF-hand"/>
    <property type="match status" value="1"/>
</dbReference>
<evidence type="ECO:0000313" key="3">
    <source>
        <dbReference type="EMBL" id="CAE8614345.1"/>
    </source>
</evidence>
<dbReference type="InterPro" id="IPR011992">
    <property type="entry name" value="EF-hand-dom_pair"/>
</dbReference>
<feature type="non-terminal residue" evidence="3">
    <location>
        <position position="1"/>
    </location>
</feature>
<keyword evidence="4" id="KW-1185">Reference proteome</keyword>
<feature type="region of interest" description="Disordered" evidence="2">
    <location>
        <begin position="200"/>
        <end position="222"/>
    </location>
</feature>